<evidence type="ECO:0000313" key="9">
    <source>
        <dbReference type="EMBL" id="GFR45475.1"/>
    </source>
</evidence>
<dbReference type="PANTHER" id="PTHR33567:SF3">
    <property type="entry name" value="CHROMATE ION TRANSPORTER (EUROFUNG)"/>
    <property type="match status" value="1"/>
</dbReference>
<keyword evidence="4 8" id="KW-0812">Transmembrane</keyword>
<dbReference type="NCBIfam" id="TIGR00937">
    <property type="entry name" value="2A51"/>
    <property type="match status" value="1"/>
</dbReference>
<evidence type="ECO:0000256" key="5">
    <source>
        <dbReference type="ARBA" id="ARBA00022989"/>
    </source>
</evidence>
<keyword evidence="10" id="KW-1185">Reference proteome</keyword>
<feature type="transmembrane region" description="Helical" evidence="8">
    <location>
        <begin position="190"/>
        <end position="210"/>
    </location>
</feature>
<dbReference type="EMBL" id="BMAR01000010">
    <property type="protein sequence ID" value="GFR45475.1"/>
    <property type="molecule type" value="Genomic_DNA"/>
</dbReference>
<feature type="transmembrane region" description="Helical" evidence="8">
    <location>
        <begin position="360"/>
        <end position="387"/>
    </location>
</feature>
<keyword evidence="6 8" id="KW-0472">Membrane</keyword>
<feature type="transmembrane region" description="Helical" evidence="8">
    <location>
        <begin position="241"/>
        <end position="257"/>
    </location>
</feature>
<dbReference type="AlphaFoldDB" id="A0AAD3DP69"/>
<comment type="caution">
    <text evidence="9">The sequence shown here is derived from an EMBL/GenBank/DDBJ whole genome shotgun (WGS) entry which is preliminary data.</text>
</comment>
<evidence type="ECO:0008006" key="11">
    <source>
        <dbReference type="Google" id="ProtNLM"/>
    </source>
</evidence>
<feature type="transmembrane region" description="Helical" evidence="8">
    <location>
        <begin position="163"/>
        <end position="184"/>
    </location>
</feature>
<dbReference type="InterPro" id="IPR003370">
    <property type="entry name" value="Chromate_transpt"/>
</dbReference>
<evidence type="ECO:0000256" key="1">
    <source>
        <dbReference type="ARBA" id="ARBA00004651"/>
    </source>
</evidence>
<organism evidence="9 10">
    <name type="scientific">Astrephomene gubernaculifera</name>
    <dbReference type="NCBI Taxonomy" id="47775"/>
    <lineage>
        <taxon>Eukaryota</taxon>
        <taxon>Viridiplantae</taxon>
        <taxon>Chlorophyta</taxon>
        <taxon>core chlorophytes</taxon>
        <taxon>Chlorophyceae</taxon>
        <taxon>CS clade</taxon>
        <taxon>Chlamydomonadales</taxon>
        <taxon>Astrephomenaceae</taxon>
        <taxon>Astrephomene</taxon>
    </lineage>
</organism>
<evidence type="ECO:0000256" key="4">
    <source>
        <dbReference type="ARBA" id="ARBA00022692"/>
    </source>
</evidence>
<feature type="transmembrane region" description="Helical" evidence="8">
    <location>
        <begin position="277"/>
        <end position="297"/>
    </location>
</feature>
<dbReference type="Proteomes" id="UP001054857">
    <property type="component" value="Unassembled WGS sequence"/>
</dbReference>
<protein>
    <recommendedName>
        <fullName evidence="11">Chromate transporter</fullName>
    </recommendedName>
</protein>
<evidence type="ECO:0000256" key="6">
    <source>
        <dbReference type="ARBA" id="ARBA00023136"/>
    </source>
</evidence>
<evidence type="ECO:0000256" key="3">
    <source>
        <dbReference type="ARBA" id="ARBA00022475"/>
    </source>
</evidence>
<dbReference type="GO" id="GO:0015109">
    <property type="term" value="F:chromate transmembrane transporter activity"/>
    <property type="evidence" value="ECO:0007669"/>
    <property type="project" value="InterPro"/>
</dbReference>
<dbReference type="PANTHER" id="PTHR33567">
    <property type="entry name" value="CHROMATE ION TRANSPORTER (EUROFUNG)"/>
    <property type="match status" value="1"/>
</dbReference>
<name>A0AAD3DP69_9CHLO</name>
<gene>
    <name evidence="9" type="ORF">Agub_g6876</name>
</gene>
<reference evidence="9 10" key="1">
    <citation type="journal article" date="2021" name="Sci. Rep.">
        <title>Genome sequencing of the multicellular alga Astrephomene provides insights into convergent evolution of germ-soma differentiation.</title>
        <authorList>
            <person name="Yamashita S."/>
            <person name="Yamamoto K."/>
            <person name="Matsuzaki R."/>
            <person name="Suzuki S."/>
            <person name="Yamaguchi H."/>
            <person name="Hirooka S."/>
            <person name="Minakuchi Y."/>
            <person name="Miyagishima S."/>
            <person name="Kawachi M."/>
            <person name="Toyoda A."/>
            <person name="Nozaki H."/>
        </authorList>
    </citation>
    <scope>NUCLEOTIDE SEQUENCE [LARGE SCALE GENOMIC DNA]</scope>
    <source>
        <strain evidence="9 10">NIES-4017</strain>
    </source>
</reference>
<dbReference type="GO" id="GO:0005886">
    <property type="term" value="C:plasma membrane"/>
    <property type="evidence" value="ECO:0007669"/>
    <property type="project" value="UniProtKB-SubCell"/>
</dbReference>
<feature type="transmembrane region" description="Helical" evidence="8">
    <location>
        <begin position="431"/>
        <end position="448"/>
    </location>
</feature>
<dbReference type="InterPro" id="IPR014047">
    <property type="entry name" value="Chr_Tranpt_l_chain"/>
</dbReference>
<sequence>MTETRRPSNSSSLAGDLPGSMPSPLPKTDIEAGSKLPNGPSPVRDDPKEPNTSTAAATAAEPMPENKLAREEEEEEEERFTSVTYLDILKHWSVMGYIGFGGPAAHIGLFQRFFVERYRWMSTQVFTELFALGQCLPGPTSTQVSFAIGTVKKGVLGGLLSGALFQYPGAVVMTVVGAGAAHWLTDPPGWLAGIVAGLGAVGVALVAAAAKGLLVKMCNTKVTAIIGSLSAGAAIYWSEPWLFPLLIALGFIVTNITERKMDKRLKGSDGGVESLGLGLLGGGLLIGAWLVVLGVVLGLARSGRYKGEDGPLNWFEVFFRIGSIIYGGGQVVLPMLLTDVVKKDEQGVELPNTWVTEKQFYAGLGAVQAIPGPLFNFSAYLGCIMALKFNYPFILGAVLAWFGLFAPGVMLMFGVLPYWKRFRTWQVYRRGLSGMNAVGVGLILASVFRMTLDVYRISPFPTASLCIGLFAFTAVDELQIFEPIVVLGGALLGLLAWGAKLD</sequence>
<evidence type="ECO:0000313" key="10">
    <source>
        <dbReference type="Proteomes" id="UP001054857"/>
    </source>
</evidence>
<keyword evidence="5 8" id="KW-1133">Transmembrane helix</keyword>
<feature type="transmembrane region" description="Helical" evidence="8">
    <location>
        <begin position="480"/>
        <end position="499"/>
    </location>
</feature>
<evidence type="ECO:0000256" key="2">
    <source>
        <dbReference type="ARBA" id="ARBA00005262"/>
    </source>
</evidence>
<dbReference type="PIRSF" id="PIRSF004810">
    <property type="entry name" value="ChrA"/>
    <property type="match status" value="1"/>
</dbReference>
<proteinExistence type="inferred from homology"/>
<feature type="region of interest" description="Disordered" evidence="7">
    <location>
        <begin position="1"/>
        <end position="76"/>
    </location>
</feature>
<accession>A0AAD3DP69</accession>
<feature type="transmembrane region" description="Helical" evidence="8">
    <location>
        <begin position="393"/>
        <end position="419"/>
    </location>
</feature>
<evidence type="ECO:0000256" key="7">
    <source>
        <dbReference type="SAM" id="MobiDB-lite"/>
    </source>
</evidence>
<comment type="subcellular location">
    <subcellularLocation>
        <location evidence="1">Cell membrane</location>
        <topology evidence="1">Multi-pass membrane protein</topology>
    </subcellularLocation>
</comment>
<keyword evidence="3" id="KW-1003">Cell membrane</keyword>
<evidence type="ECO:0000256" key="8">
    <source>
        <dbReference type="SAM" id="Phobius"/>
    </source>
</evidence>
<dbReference type="Pfam" id="PF02417">
    <property type="entry name" value="Chromate_transp"/>
    <property type="match status" value="2"/>
</dbReference>
<comment type="similarity">
    <text evidence="2">Belongs to the chromate ion transporter (CHR) (TC 2.A.51) family.</text>
</comment>